<evidence type="ECO:0000313" key="2">
    <source>
        <dbReference type="EMBL" id="WVZ08007.1"/>
    </source>
</evidence>
<protein>
    <recommendedName>
        <fullName evidence="4">Retrotransposon gag domain-containing protein</fullName>
    </recommendedName>
</protein>
<dbReference type="Proteomes" id="UP001374535">
    <property type="component" value="Chromosome 6"/>
</dbReference>
<evidence type="ECO:0000256" key="1">
    <source>
        <dbReference type="SAM" id="MobiDB-lite"/>
    </source>
</evidence>
<reference evidence="2 3" key="1">
    <citation type="journal article" date="2023" name="Life. Sci Alliance">
        <title>Evolutionary insights into 3D genome organization and epigenetic landscape of Vigna mungo.</title>
        <authorList>
            <person name="Junaid A."/>
            <person name="Singh B."/>
            <person name="Bhatia S."/>
        </authorList>
    </citation>
    <scope>NUCLEOTIDE SEQUENCE [LARGE SCALE GENOMIC DNA]</scope>
    <source>
        <strain evidence="2">Urdbean</strain>
    </source>
</reference>
<sequence>MADHTVEVEQLQNLNTAYRLNGTNYLKWGQLVRRTLKGKGKANHLTDDAPPRFTKWDEEDSMIMSWLWNSMIPKIIDTCMFLNSAKEIWNEDVKVKTVAAKQGTKTVTEYANQLKSLWMELDHYRVIKAKCPDDSAMLKEYIEQDRVYDFLVGLNFDFDQVRVQILAKDKVLGINEVVAMVRSEESKRGIMLESPTMENSATVATRSAKMIDPQKGGLTNMEKKNEGVRCTFCNKPRHTRDKCWKLHGKPPSRDWGFQNREKEWGKRGDNSRKGGQAHLGAAQHEENNSGPNWVWNIGGNLKHSVSAKSFVRKIPDPFTNSLSRTSLINDKHLTVLSSDVESDKMVVPILSLLVRAILLDKKPEEVPTLREQLVESVLCKVVEEFEQRIASQGEKAKVTLINPVSQSNGSVVADKKGEKKIHVVSKKEDGIHKSQVNAFISRKEDHIHKNLVADEESQRQFLKQKMLFDQQQREIQAGNQHTLHTTKSGMQFMQMKFRQEFSNLGMHDHGIAHAASGYHRVVEENRKLYNQV</sequence>
<feature type="region of interest" description="Disordered" evidence="1">
    <location>
        <begin position="254"/>
        <end position="287"/>
    </location>
</feature>
<dbReference type="EMBL" id="CP144695">
    <property type="protein sequence ID" value="WVZ08007.1"/>
    <property type="molecule type" value="Genomic_DNA"/>
</dbReference>
<proteinExistence type="predicted"/>
<evidence type="ECO:0000313" key="3">
    <source>
        <dbReference type="Proteomes" id="UP001374535"/>
    </source>
</evidence>
<dbReference type="PANTHER" id="PTHR34222:SF37">
    <property type="entry name" value="RETROTRANSPOSON GAG DOMAIN-CONTAINING PROTEIN"/>
    <property type="match status" value="1"/>
</dbReference>
<organism evidence="2 3">
    <name type="scientific">Vigna mungo</name>
    <name type="common">Black gram</name>
    <name type="synonym">Phaseolus mungo</name>
    <dbReference type="NCBI Taxonomy" id="3915"/>
    <lineage>
        <taxon>Eukaryota</taxon>
        <taxon>Viridiplantae</taxon>
        <taxon>Streptophyta</taxon>
        <taxon>Embryophyta</taxon>
        <taxon>Tracheophyta</taxon>
        <taxon>Spermatophyta</taxon>
        <taxon>Magnoliopsida</taxon>
        <taxon>eudicotyledons</taxon>
        <taxon>Gunneridae</taxon>
        <taxon>Pentapetalae</taxon>
        <taxon>rosids</taxon>
        <taxon>fabids</taxon>
        <taxon>Fabales</taxon>
        <taxon>Fabaceae</taxon>
        <taxon>Papilionoideae</taxon>
        <taxon>50 kb inversion clade</taxon>
        <taxon>NPAAA clade</taxon>
        <taxon>indigoferoid/millettioid clade</taxon>
        <taxon>Phaseoleae</taxon>
        <taxon>Vigna</taxon>
    </lineage>
</organism>
<dbReference type="AlphaFoldDB" id="A0AAQ3NE83"/>
<name>A0AAQ3NE83_VIGMU</name>
<dbReference type="PANTHER" id="PTHR34222">
    <property type="entry name" value="GAG_PRE-INTEGRS DOMAIN-CONTAINING PROTEIN"/>
    <property type="match status" value="1"/>
</dbReference>
<feature type="compositionally biased region" description="Basic and acidic residues" evidence="1">
    <location>
        <begin position="259"/>
        <end position="272"/>
    </location>
</feature>
<accession>A0AAQ3NE83</accession>
<evidence type="ECO:0008006" key="4">
    <source>
        <dbReference type="Google" id="ProtNLM"/>
    </source>
</evidence>
<keyword evidence="3" id="KW-1185">Reference proteome</keyword>
<gene>
    <name evidence="2" type="ORF">V8G54_021353</name>
</gene>